<evidence type="ECO:0000256" key="2">
    <source>
        <dbReference type="ARBA" id="ARBA00012168"/>
    </source>
</evidence>
<protein>
    <recommendedName>
        <fullName evidence="3 9">Arginase</fullName>
        <ecNumber evidence="2 9">3.5.3.1</ecNumber>
    </recommendedName>
</protein>
<evidence type="ECO:0000256" key="10">
    <source>
        <dbReference type="PIRSR" id="PIRSR036979-1"/>
    </source>
</evidence>
<evidence type="ECO:0000256" key="9">
    <source>
        <dbReference type="NCBIfam" id="TIGR01229"/>
    </source>
</evidence>
<evidence type="ECO:0000256" key="3">
    <source>
        <dbReference type="ARBA" id="ARBA00018123"/>
    </source>
</evidence>
<proteinExistence type="inferred from homology"/>
<dbReference type="NCBIfam" id="TIGR01229">
    <property type="entry name" value="rocF_arginase"/>
    <property type="match status" value="1"/>
</dbReference>
<dbReference type="GO" id="GO:0004053">
    <property type="term" value="F:arginase activity"/>
    <property type="evidence" value="ECO:0007669"/>
    <property type="project" value="UniProtKB-UniRule"/>
</dbReference>
<feature type="binding site" evidence="10">
    <location>
        <position position="226"/>
    </location>
    <ligand>
        <name>Mn(2+)</name>
        <dbReference type="ChEBI" id="CHEBI:29035"/>
        <label>1</label>
    </ligand>
</feature>
<evidence type="ECO:0000256" key="8">
    <source>
        <dbReference type="ARBA" id="ARBA00047391"/>
    </source>
</evidence>
<keyword evidence="6 12" id="KW-0378">Hydrolase</keyword>
<evidence type="ECO:0000256" key="4">
    <source>
        <dbReference type="ARBA" id="ARBA00022503"/>
    </source>
</evidence>
<dbReference type="OrthoDB" id="9788689at2"/>
<dbReference type="CDD" id="cd09989">
    <property type="entry name" value="Arginase"/>
    <property type="match status" value="1"/>
</dbReference>
<accession>A0A017RUT4</accession>
<keyword evidence="14" id="KW-1185">Reference proteome</keyword>
<organism evidence="13 14">
    <name type="scientific">Fervidicella metallireducens AeB</name>
    <dbReference type="NCBI Taxonomy" id="1403537"/>
    <lineage>
        <taxon>Bacteria</taxon>
        <taxon>Bacillati</taxon>
        <taxon>Bacillota</taxon>
        <taxon>Clostridia</taxon>
        <taxon>Eubacteriales</taxon>
        <taxon>Clostridiaceae</taxon>
        <taxon>Fervidicella</taxon>
    </lineage>
</organism>
<dbReference type="GO" id="GO:0005737">
    <property type="term" value="C:cytoplasm"/>
    <property type="evidence" value="ECO:0007669"/>
    <property type="project" value="TreeGrafter"/>
</dbReference>
<dbReference type="PANTHER" id="PTHR43782:SF3">
    <property type="entry name" value="ARGINASE"/>
    <property type="match status" value="1"/>
</dbReference>
<dbReference type="AlphaFoldDB" id="A0A017RUT4"/>
<dbReference type="EMBL" id="AZQP01000019">
    <property type="protein sequence ID" value="EYE88513.1"/>
    <property type="molecule type" value="Genomic_DNA"/>
</dbReference>
<dbReference type="InterPro" id="IPR023696">
    <property type="entry name" value="Ureohydrolase_dom_sf"/>
</dbReference>
<dbReference type="Pfam" id="PF00491">
    <property type="entry name" value="Arginase"/>
    <property type="match status" value="1"/>
</dbReference>
<feature type="binding site" evidence="10">
    <location>
        <position position="122"/>
    </location>
    <ligand>
        <name>Mn(2+)</name>
        <dbReference type="ChEBI" id="CHEBI:29035"/>
        <label>1</label>
    </ligand>
</feature>
<feature type="binding site" evidence="10">
    <location>
        <position position="99"/>
    </location>
    <ligand>
        <name>Mn(2+)</name>
        <dbReference type="ChEBI" id="CHEBI:29035"/>
        <label>1</label>
    </ligand>
</feature>
<evidence type="ECO:0000256" key="12">
    <source>
        <dbReference type="RuleBase" id="RU361159"/>
    </source>
</evidence>
<dbReference type="Gene3D" id="3.40.800.10">
    <property type="entry name" value="Ureohydrolase domain"/>
    <property type="match status" value="1"/>
</dbReference>
<evidence type="ECO:0000313" key="13">
    <source>
        <dbReference type="EMBL" id="EYE88513.1"/>
    </source>
</evidence>
<dbReference type="RefSeq" id="WP_035379558.1">
    <property type="nucleotide sequence ID" value="NZ_AZQP01000019.1"/>
</dbReference>
<evidence type="ECO:0000256" key="1">
    <source>
        <dbReference type="ARBA" id="ARBA00005098"/>
    </source>
</evidence>
<comment type="similarity">
    <text evidence="11 12">Belongs to the arginase family.</text>
</comment>
<dbReference type="STRING" id="1403537.Q428_07495"/>
<sequence>MKINVIGMPIHYGADKEGCDFAPNKLREMNIQKTIENLGYEVEDLGDIDVVKVSSEDKFQDHPKMKYLNAILDANTKLAEMVHQSISKGNFPLILGGDHCLGLGSIAGVSTHIEKLGVIWIDAHGDLNTLETSPTGNIHGMPLAASMGLGHESLVNIYKDRIKIKEDYIVHIAGRDLDEGEIEILNQSKIKAFPMEMVKKVGMTKIIEETLQYLKSRVDGIHVSFDLDAIDSRYVPGTGTKVDNGITVEEARQLLTALASSGMMVSLDFVELNPLLDVNDTTAKISVDLLTDIFKNLK</sequence>
<dbReference type="InterPro" id="IPR014033">
    <property type="entry name" value="Arginase"/>
</dbReference>
<dbReference type="EC" id="3.5.3.1" evidence="2 9"/>
<comment type="caution">
    <text evidence="13">The sequence shown here is derived from an EMBL/GenBank/DDBJ whole genome shotgun (WGS) entry which is preliminary data.</text>
</comment>
<dbReference type="Proteomes" id="UP000019681">
    <property type="component" value="Unassembled WGS sequence"/>
</dbReference>
<dbReference type="SUPFAM" id="SSF52768">
    <property type="entry name" value="Arginase/deacetylase"/>
    <property type="match status" value="1"/>
</dbReference>
<evidence type="ECO:0000313" key="14">
    <source>
        <dbReference type="Proteomes" id="UP000019681"/>
    </source>
</evidence>
<comment type="cofactor">
    <cofactor evidence="10 12">
        <name>Mn(2+)</name>
        <dbReference type="ChEBI" id="CHEBI:29035"/>
    </cofactor>
    <text evidence="10 12">Binds 2 manganese ions per subunit.</text>
</comment>
<evidence type="ECO:0000256" key="5">
    <source>
        <dbReference type="ARBA" id="ARBA00022723"/>
    </source>
</evidence>
<dbReference type="PROSITE" id="PS51409">
    <property type="entry name" value="ARGINASE_2"/>
    <property type="match status" value="1"/>
</dbReference>
<dbReference type="InterPro" id="IPR006035">
    <property type="entry name" value="Ureohydrolase"/>
</dbReference>
<keyword evidence="4 12" id="KW-0056">Arginine metabolism</keyword>
<comment type="pathway">
    <text evidence="1">Nitrogen metabolism; urea cycle; L-ornithine and urea from L-arginine: step 1/1.</text>
</comment>
<dbReference type="GO" id="GO:0006525">
    <property type="term" value="P:arginine metabolic process"/>
    <property type="evidence" value="ECO:0007669"/>
    <property type="project" value="UniProtKB-KW"/>
</dbReference>
<keyword evidence="5 10" id="KW-0479">Metal-binding</keyword>
<dbReference type="FunFam" id="3.40.800.10:FF:000012">
    <property type="entry name" value="Arginase"/>
    <property type="match status" value="1"/>
</dbReference>
<dbReference type="PIRSF" id="PIRSF036979">
    <property type="entry name" value="Arginase"/>
    <property type="match status" value="1"/>
</dbReference>
<keyword evidence="7 10" id="KW-0464">Manganese</keyword>
<name>A0A017RUT4_9CLOT</name>
<dbReference type="GO" id="GO:0030145">
    <property type="term" value="F:manganese ion binding"/>
    <property type="evidence" value="ECO:0007669"/>
    <property type="project" value="TreeGrafter"/>
</dbReference>
<evidence type="ECO:0000256" key="11">
    <source>
        <dbReference type="PROSITE-ProRule" id="PRU00742"/>
    </source>
</evidence>
<comment type="catalytic activity">
    <reaction evidence="8 12">
        <text>L-arginine + H2O = urea + L-ornithine</text>
        <dbReference type="Rhea" id="RHEA:20569"/>
        <dbReference type="ChEBI" id="CHEBI:15377"/>
        <dbReference type="ChEBI" id="CHEBI:16199"/>
        <dbReference type="ChEBI" id="CHEBI:32682"/>
        <dbReference type="ChEBI" id="CHEBI:46911"/>
        <dbReference type="EC" id="3.5.3.1"/>
    </reaction>
</comment>
<dbReference type="PRINTS" id="PR00116">
    <property type="entry name" value="ARGINASE"/>
</dbReference>
<evidence type="ECO:0000256" key="7">
    <source>
        <dbReference type="ARBA" id="ARBA00023211"/>
    </source>
</evidence>
<gene>
    <name evidence="13" type="ORF">Q428_07495</name>
</gene>
<reference evidence="13 14" key="1">
    <citation type="journal article" date="2014" name="Genome Announc.">
        <title>Draft Genome Sequence of Fervidicella metallireducens Strain AeBT, an Iron-Reducing Thermoanaerobe from the Great Artesian Basin.</title>
        <authorList>
            <person name="Patel B.K."/>
        </authorList>
    </citation>
    <scope>NUCLEOTIDE SEQUENCE [LARGE SCALE GENOMIC DNA]</scope>
    <source>
        <strain evidence="13 14">AeB</strain>
    </source>
</reference>
<feature type="binding site" evidence="10">
    <location>
        <position position="124"/>
    </location>
    <ligand>
        <name>Mn(2+)</name>
        <dbReference type="ChEBI" id="CHEBI:29035"/>
        <label>2</label>
    </ligand>
</feature>
<feature type="binding site" evidence="10">
    <location>
        <position position="126"/>
    </location>
    <ligand>
        <name>Mn(2+)</name>
        <dbReference type="ChEBI" id="CHEBI:29035"/>
        <label>2</label>
    </ligand>
</feature>
<evidence type="ECO:0000256" key="6">
    <source>
        <dbReference type="ARBA" id="ARBA00022801"/>
    </source>
</evidence>
<dbReference type="PANTHER" id="PTHR43782">
    <property type="entry name" value="ARGINASE"/>
    <property type="match status" value="1"/>
</dbReference>
<feature type="binding site" evidence="10">
    <location>
        <position position="228"/>
    </location>
    <ligand>
        <name>Mn(2+)</name>
        <dbReference type="ChEBI" id="CHEBI:29035"/>
        <label>1</label>
    </ligand>
</feature>